<dbReference type="EMBL" id="UINC01004617">
    <property type="protein sequence ID" value="SVA15659.1"/>
    <property type="molecule type" value="Genomic_DNA"/>
</dbReference>
<evidence type="ECO:0000256" key="1">
    <source>
        <dbReference type="ARBA" id="ARBA00008853"/>
    </source>
</evidence>
<dbReference type="SUPFAM" id="SSF63829">
    <property type="entry name" value="Calcium-dependent phosphotriesterase"/>
    <property type="match status" value="1"/>
</dbReference>
<comment type="similarity">
    <text evidence="1">Belongs to the SMP-30/CGR1 family.</text>
</comment>
<protein>
    <recommendedName>
        <fullName evidence="2">SMP-30/Gluconolactonase/LRE-like region domain-containing protein</fullName>
    </recommendedName>
</protein>
<dbReference type="AlphaFoldDB" id="A0A381TIK5"/>
<dbReference type="PANTHER" id="PTHR10907">
    <property type="entry name" value="REGUCALCIN"/>
    <property type="match status" value="1"/>
</dbReference>
<reference evidence="3" key="1">
    <citation type="submission" date="2018-05" db="EMBL/GenBank/DDBJ databases">
        <authorList>
            <person name="Lanie J.A."/>
            <person name="Ng W.-L."/>
            <person name="Kazmierczak K.M."/>
            <person name="Andrzejewski T.M."/>
            <person name="Davidsen T.M."/>
            <person name="Wayne K.J."/>
            <person name="Tettelin H."/>
            <person name="Glass J.I."/>
            <person name="Rusch D."/>
            <person name="Podicherti R."/>
            <person name="Tsui H.-C.T."/>
            <person name="Winkler M.E."/>
        </authorList>
    </citation>
    <scope>NUCLEOTIDE SEQUENCE</scope>
</reference>
<dbReference type="GO" id="GO:0005509">
    <property type="term" value="F:calcium ion binding"/>
    <property type="evidence" value="ECO:0007669"/>
    <property type="project" value="TreeGrafter"/>
</dbReference>
<dbReference type="Gene3D" id="2.120.10.30">
    <property type="entry name" value="TolB, C-terminal domain"/>
    <property type="match status" value="1"/>
</dbReference>
<evidence type="ECO:0000313" key="3">
    <source>
        <dbReference type="EMBL" id="SVA15659.1"/>
    </source>
</evidence>
<dbReference type="Pfam" id="PF08450">
    <property type="entry name" value="SGL"/>
    <property type="match status" value="1"/>
</dbReference>
<name>A0A381TIK5_9ZZZZ</name>
<evidence type="ECO:0000259" key="2">
    <source>
        <dbReference type="Pfam" id="PF08450"/>
    </source>
</evidence>
<dbReference type="GO" id="GO:0004341">
    <property type="term" value="F:gluconolactonase activity"/>
    <property type="evidence" value="ECO:0007669"/>
    <property type="project" value="TreeGrafter"/>
</dbReference>
<organism evidence="3">
    <name type="scientific">marine metagenome</name>
    <dbReference type="NCBI Taxonomy" id="408172"/>
    <lineage>
        <taxon>unclassified sequences</taxon>
        <taxon>metagenomes</taxon>
        <taxon>ecological metagenomes</taxon>
    </lineage>
</organism>
<dbReference type="InterPro" id="IPR011042">
    <property type="entry name" value="6-blade_b-propeller_TolB-like"/>
</dbReference>
<feature type="domain" description="SMP-30/Gluconolactonase/LRE-like region" evidence="2">
    <location>
        <begin position="21"/>
        <end position="262"/>
    </location>
</feature>
<gene>
    <name evidence="3" type="ORF">METZ01_LOCUS68513</name>
</gene>
<dbReference type="PRINTS" id="PR01790">
    <property type="entry name" value="SMP30FAMILY"/>
</dbReference>
<proteinExistence type="inferred from homology"/>
<dbReference type="GO" id="GO:0019853">
    <property type="term" value="P:L-ascorbic acid biosynthetic process"/>
    <property type="evidence" value="ECO:0007669"/>
    <property type="project" value="TreeGrafter"/>
</dbReference>
<accession>A0A381TIK5</accession>
<dbReference type="InterPro" id="IPR013658">
    <property type="entry name" value="SGL"/>
</dbReference>
<sequence>MAKSIDIVKDLECLWAGGAICGEGLCWQEEEQAIYWVDIDGCKAHRYRLNGGVIDSWDLPEKTGWLLPCAGQSEWLAGCKSGVYLMNLDSGSRELLVDPEPDLPGNRLNDAKIDMDGRLWAGTMSDEEKIATGWLYRIDCDLTCTRWDGPYITTNGPAMSPDDRVLYHVDTYGGIVYAFDKHRDGTIDGRRIFARVDEGDGKPDGLTVDANGFVWLAHWGGSRITRFAPDGTVDGVLEIPAPQVTNCAFGGPDMNLLFITTAARNIDLKAYPKAGGLFCVQTSASGLLSPAFILG</sequence>
<dbReference type="InterPro" id="IPR005511">
    <property type="entry name" value="SMP-30"/>
</dbReference>
<dbReference type="PANTHER" id="PTHR10907:SF47">
    <property type="entry name" value="REGUCALCIN"/>
    <property type="match status" value="1"/>
</dbReference>